<accession>A0A830EE20</accession>
<keyword evidence="1" id="KW-1133">Transmembrane helix</keyword>
<evidence type="ECO:0000313" key="3">
    <source>
        <dbReference type="Proteomes" id="UP000653099"/>
    </source>
</evidence>
<protein>
    <submittedName>
        <fullName evidence="2">Uncharacterized protein</fullName>
    </submittedName>
</protein>
<dbReference type="EMBL" id="BMOC01000005">
    <property type="protein sequence ID" value="GGJ03087.1"/>
    <property type="molecule type" value="Genomic_DNA"/>
</dbReference>
<organism evidence="2 3">
    <name type="scientific">Halobellus salinus</name>
    <dbReference type="NCBI Taxonomy" id="931585"/>
    <lineage>
        <taxon>Archaea</taxon>
        <taxon>Methanobacteriati</taxon>
        <taxon>Methanobacteriota</taxon>
        <taxon>Stenosarchaea group</taxon>
        <taxon>Halobacteria</taxon>
        <taxon>Halobacteriales</taxon>
        <taxon>Haloferacaceae</taxon>
        <taxon>Halobellus</taxon>
    </lineage>
</organism>
<evidence type="ECO:0000313" key="2">
    <source>
        <dbReference type="EMBL" id="GGJ03087.1"/>
    </source>
</evidence>
<dbReference type="AlphaFoldDB" id="A0A830EE20"/>
<feature type="transmembrane region" description="Helical" evidence="1">
    <location>
        <begin position="59"/>
        <end position="80"/>
    </location>
</feature>
<sequence length="86" mass="9358">MSHKTGASHVLAALVAMVSTSYLNDILQRFVSTRELLVYTNTAAQRAIERFGVGVSPDLLPAIASATLISALVFVWGWAYHRRVIG</sequence>
<reference evidence="2" key="2">
    <citation type="submission" date="2020-09" db="EMBL/GenBank/DDBJ databases">
        <authorList>
            <person name="Sun Q."/>
            <person name="Ohkuma M."/>
        </authorList>
    </citation>
    <scope>NUCLEOTIDE SEQUENCE</scope>
    <source>
        <strain evidence="2">JCM 14359</strain>
    </source>
</reference>
<reference evidence="2" key="1">
    <citation type="journal article" date="2014" name="Int. J. Syst. Evol. Microbiol.">
        <title>Complete genome sequence of Corynebacterium casei LMG S-19264T (=DSM 44701T), isolated from a smear-ripened cheese.</title>
        <authorList>
            <consortium name="US DOE Joint Genome Institute (JGI-PGF)"/>
            <person name="Walter F."/>
            <person name="Albersmeier A."/>
            <person name="Kalinowski J."/>
            <person name="Ruckert C."/>
        </authorList>
    </citation>
    <scope>NUCLEOTIDE SEQUENCE</scope>
    <source>
        <strain evidence="2">JCM 14359</strain>
    </source>
</reference>
<dbReference type="RefSeq" id="WP_188786408.1">
    <property type="nucleotide sequence ID" value="NZ_BMOC01000005.1"/>
</dbReference>
<dbReference type="OrthoDB" id="346415at2157"/>
<keyword evidence="1" id="KW-0472">Membrane</keyword>
<name>A0A830EE20_9EURY</name>
<keyword evidence="3" id="KW-1185">Reference proteome</keyword>
<keyword evidence="1" id="KW-0812">Transmembrane</keyword>
<comment type="caution">
    <text evidence="2">The sequence shown here is derived from an EMBL/GenBank/DDBJ whole genome shotgun (WGS) entry which is preliminary data.</text>
</comment>
<gene>
    <name evidence="2" type="ORF">GCM10008995_11120</name>
</gene>
<dbReference type="Proteomes" id="UP000653099">
    <property type="component" value="Unassembled WGS sequence"/>
</dbReference>
<evidence type="ECO:0000256" key="1">
    <source>
        <dbReference type="SAM" id="Phobius"/>
    </source>
</evidence>
<proteinExistence type="predicted"/>